<dbReference type="EnsemblProtists" id="HpaT809052">
    <property type="protein sequence ID" value="HpaP809052"/>
    <property type="gene ID" value="HpaG809052"/>
</dbReference>
<protein>
    <recommendedName>
        <fullName evidence="4">RxLR effector candidate protein</fullName>
    </recommendedName>
</protein>
<dbReference type="PROSITE" id="PS51257">
    <property type="entry name" value="PROKAR_LIPOPROTEIN"/>
    <property type="match status" value="1"/>
</dbReference>
<organism evidence="2 3">
    <name type="scientific">Hyaloperonospora arabidopsidis (strain Emoy2)</name>
    <name type="common">Downy mildew agent</name>
    <name type="synonym">Peronospora arabidopsidis</name>
    <dbReference type="NCBI Taxonomy" id="559515"/>
    <lineage>
        <taxon>Eukaryota</taxon>
        <taxon>Sar</taxon>
        <taxon>Stramenopiles</taxon>
        <taxon>Oomycota</taxon>
        <taxon>Peronosporomycetes</taxon>
        <taxon>Peronosporales</taxon>
        <taxon>Peronosporaceae</taxon>
        <taxon>Hyaloperonospora</taxon>
    </lineage>
</organism>
<dbReference type="InParanoid" id="M4BRL2"/>
<keyword evidence="3" id="KW-1185">Reference proteome</keyword>
<dbReference type="EMBL" id="JH598649">
    <property type="status" value="NOT_ANNOTATED_CDS"/>
    <property type="molecule type" value="Genomic_DNA"/>
</dbReference>
<reference evidence="3" key="1">
    <citation type="journal article" date="2010" name="Science">
        <title>Signatures of adaptation to obligate biotrophy in the Hyaloperonospora arabidopsidis genome.</title>
        <authorList>
            <person name="Baxter L."/>
            <person name="Tripathy S."/>
            <person name="Ishaque N."/>
            <person name="Boot N."/>
            <person name="Cabral A."/>
            <person name="Kemen E."/>
            <person name="Thines M."/>
            <person name="Ah-Fong A."/>
            <person name="Anderson R."/>
            <person name="Badejoko W."/>
            <person name="Bittner-Eddy P."/>
            <person name="Boore J.L."/>
            <person name="Chibucos M.C."/>
            <person name="Coates M."/>
            <person name="Dehal P."/>
            <person name="Delehaunty K."/>
            <person name="Dong S."/>
            <person name="Downton P."/>
            <person name="Dumas B."/>
            <person name="Fabro G."/>
            <person name="Fronick C."/>
            <person name="Fuerstenberg S.I."/>
            <person name="Fulton L."/>
            <person name="Gaulin E."/>
            <person name="Govers F."/>
            <person name="Hughes L."/>
            <person name="Humphray S."/>
            <person name="Jiang R.H."/>
            <person name="Judelson H."/>
            <person name="Kamoun S."/>
            <person name="Kyung K."/>
            <person name="Meijer H."/>
            <person name="Minx P."/>
            <person name="Morris P."/>
            <person name="Nelson J."/>
            <person name="Phuntumart V."/>
            <person name="Qutob D."/>
            <person name="Rehmany A."/>
            <person name="Rougon-Cardoso A."/>
            <person name="Ryden P."/>
            <person name="Torto-Alalibo T."/>
            <person name="Studholme D."/>
            <person name="Wang Y."/>
            <person name="Win J."/>
            <person name="Wood J."/>
            <person name="Clifton S.W."/>
            <person name="Rogers J."/>
            <person name="Van den Ackerveken G."/>
            <person name="Jones J.D."/>
            <person name="McDowell J.M."/>
            <person name="Beynon J."/>
            <person name="Tyler B.M."/>
        </authorList>
    </citation>
    <scope>NUCLEOTIDE SEQUENCE [LARGE SCALE GENOMIC DNA]</scope>
    <source>
        <strain evidence="3">Emoy2</strain>
    </source>
</reference>
<evidence type="ECO:0008006" key="4">
    <source>
        <dbReference type="Google" id="ProtNLM"/>
    </source>
</evidence>
<dbReference type="AlphaFoldDB" id="M4BRL2"/>
<evidence type="ECO:0000313" key="2">
    <source>
        <dbReference type="EnsemblProtists" id="HpaP809052"/>
    </source>
</evidence>
<feature type="signal peptide" evidence="1">
    <location>
        <begin position="1"/>
        <end position="29"/>
    </location>
</feature>
<dbReference type="VEuPathDB" id="FungiDB:HpaG809052"/>
<evidence type="ECO:0000256" key="1">
    <source>
        <dbReference type="SAM" id="SignalP"/>
    </source>
</evidence>
<reference evidence="2" key="2">
    <citation type="submission" date="2015-06" db="UniProtKB">
        <authorList>
            <consortium name="EnsemblProtists"/>
        </authorList>
    </citation>
    <scope>IDENTIFICATION</scope>
    <source>
        <strain evidence="2">Emoy2</strain>
    </source>
</reference>
<dbReference type="HOGENOM" id="CLU_2547442_0_0_1"/>
<accession>M4BRL2</accession>
<sequence>MKAPGADPMCTSSHVLLLLVSCAVWCVSDYGVSRLFELVSVSVLCTGCDPSQGAQLRHEQLYLLSGLHGRDRALCAFWPVWRV</sequence>
<name>M4BRL2_HYAAE</name>
<proteinExistence type="predicted"/>
<keyword evidence="1" id="KW-0732">Signal</keyword>
<feature type="chain" id="PRO_5004048923" description="RxLR effector candidate protein" evidence="1">
    <location>
        <begin position="30"/>
        <end position="83"/>
    </location>
</feature>
<evidence type="ECO:0000313" key="3">
    <source>
        <dbReference type="Proteomes" id="UP000011713"/>
    </source>
</evidence>
<dbReference type="Proteomes" id="UP000011713">
    <property type="component" value="Unassembled WGS sequence"/>
</dbReference>